<keyword evidence="3" id="KW-1185">Reference proteome</keyword>
<sequence length="135" mass="14801">MERIYENKLEGKTEQPSGQPVLKSKSDESGVHPDQRVETRLSLRTGGSAGSSWSAISSSETPFRKRHLVLEGVLGENPMPILGSISIQGLADRMEDTVVVQENFCDQPDIAGGKPLHFFAVYDGHDHEGSHVILF</sequence>
<comment type="caution">
    <text evidence="2">The sequence shown here is derived from an EMBL/GenBank/DDBJ whole genome shotgun (WGS) entry which is preliminary data.</text>
</comment>
<feature type="compositionally biased region" description="Basic and acidic residues" evidence="1">
    <location>
        <begin position="24"/>
        <end position="41"/>
    </location>
</feature>
<dbReference type="Proteomes" id="UP000237347">
    <property type="component" value="Unassembled WGS sequence"/>
</dbReference>
<dbReference type="Gene3D" id="3.60.40.10">
    <property type="entry name" value="PPM-type phosphatase domain"/>
    <property type="match status" value="1"/>
</dbReference>
<name>A0AAW0KYP2_QUESU</name>
<evidence type="ECO:0000313" key="2">
    <source>
        <dbReference type="EMBL" id="KAK7843416.1"/>
    </source>
</evidence>
<feature type="region of interest" description="Disordered" evidence="1">
    <location>
        <begin position="1"/>
        <end position="60"/>
    </location>
</feature>
<gene>
    <name evidence="2" type="primary">AHG1_1</name>
    <name evidence="2" type="ORF">CFP56_012574</name>
</gene>
<protein>
    <submittedName>
        <fullName evidence="2">Uncharacterized protein</fullName>
    </submittedName>
</protein>
<dbReference type="AlphaFoldDB" id="A0AAW0KYP2"/>
<evidence type="ECO:0000256" key="1">
    <source>
        <dbReference type="SAM" id="MobiDB-lite"/>
    </source>
</evidence>
<dbReference type="InterPro" id="IPR036457">
    <property type="entry name" value="PPM-type-like_dom_sf"/>
</dbReference>
<reference evidence="2 3" key="1">
    <citation type="journal article" date="2018" name="Sci. Data">
        <title>The draft genome sequence of cork oak.</title>
        <authorList>
            <person name="Ramos A.M."/>
            <person name="Usie A."/>
            <person name="Barbosa P."/>
            <person name="Barros P.M."/>
            <person name="Capote T."/>
            <person name="Chaves I."/>
            <person name="Simoes F."/>
            <person name="Abreu I."/>
            <person name="Carrasquinho I."/>
            <person name="Faro C."/>
            <person name="Guimaraes J.B."/>
            <person name="Mendonca D."/>
            <person name="Nobrega F."/>
            <person name="Rodrigues L."/>
            <person name="Saibo N.J.M."/>
            <person name="Varela M.C."/>
            <person name="Egas C."/>
            <person name="Matos J."/>
            <person name="Miguel C.M."/>
            <person name="Oliveira M.M."/>
            <person name="Ricardo C.P."/>
            <person name="Goncalves S."/>
        </authorList>
    </citation>
    <scope>NUCLEOTIDE SEQUENCE [LARGE SCALE GENOMIC DNA]</scope>
    <source>
        <strain evidence="3">cv. HL8</strain>
    </source>
</reference>
<dbReference type="SUPFAM" id="SSF81606">
    <property type="entry name" value="PP2C-like"/>
    <property type="match status" value="1"/>
</dbReference>
<feature type="compositionally biased region" description="Basic and acidic residues" evidence="1">
    <location>
        <begin position="1"/>
        <end position="13"/>
    </location>
</feature>
<proteinExistence type="predicted"/>
<accession>A0AAW0KYP2</accession>
<feature type="compositionally biased region" description="Low complexity" evidence="1">
    <location>
        <begin position="50"/>
        <end position="59"/>
    </location>
</feature>
<dbReference type="EMBL" id="PKMF04000204">
    <property type="protein sequence ID" value="KAK7843416.1"/>
    <property type="molecule type" value="Genomic_DNA"/>
</dbReference>
<organism evidence="2 3">
    <name type="scientific">Quercus suber</name>
    <name type="common">Cork oak</name>
    <dbReference type="NCBI Taxonomy" id="58331"/>
    <lineage>
        <taxon>Eukaryota</taxon>
        <taxon>Viridiplantae</taxon>
        <taxon>Streptophyta</taxon>
        <taxon>Embryophyta</taxon>
        <taxon>Tracheophyta</taxon>
        <taxon>Spermatophyta</taxon>
        <taxon>Magnoliopsida</taxon>
        <taxon>eudicotyledons</taxon>
        <taxon>Gunneridae</taxon>
        <taxon>Pentapetalae</taxon>
        <taxon>rosids</taxon>
        <taxon>fabids</taxon>
        <taxon>Fagales</taxon>
        <taxon>Fagaceae</taxon>
        <taxon>Quercus</taxon>
    </lineage>
</organism>
<evidence type="ECO:0000313" key="3">
    <source>
        <dbReference type="Proteomes" id="UP000237347"/>
    </source>
</evidence>